<feature type="region of interest" description="Disordered" evidence="1">
    <location>
        <begin position="291"/>
        <end position="316"/>
    </location>
</feature>
<keyword evidence="5" id="KW-1185">Reference proteome</keyword>
<dbReference type="SUPFAM" id="SSF50370">
    <property type="entry name" value="Ricin B-like lectins"/>
    <property type="match status" value="1"/>
</dbReference>
<evidence type="ECO:0000313" key="4">
    <source>
        <dbReference type="EMBL" id="GAA1549369.1"/>
    </source>
</evidence>
<dbReference type="Gene3D" id="2.80.10.50">
    <property type="match status" value="1"/>
</dbReference>
<dbReference type="Pfam" id="PF00652">
    <property type="entry name" value="Ricin_B_lectin"/>
    <property type="match status" value="1"/>
</dbReference>
<accession>A0ABN2C0N7</accession>
<feature type="domain" description="Ricin B lectin" evidence="3">
    <location>
        <begin position="197"/>
        <end position="316"/>
    </location>
</feature>
<feature type="compositionally biased region" description="Low complexity" evidence="1">
    <location>
        <begin position="169"/>
        <end position="183"/>
    </location>
</feature>
<dbReference type="PROSITE" id="PS50231">
    <property type="entry name" value="RICIN_B_LECTIN"/>
    <property type="match status" value="1"/>
</dbReference>
<organism evidence="4 5">
    <name type="scientific">Dactylosporangium maewongense</name>
    <dbReference type="NCBI Taxonomy" id="634393"/>
    <lineage>
        <taxon>Bacteria</taxon>
        <taxon>Bacillati</taxon>
        <taxon>Actinomycetota</taxon>
        <taxon>Actinomycetes</taxon>
        <taxon>Micromonosporales</taxon>
        <taxon>Micromonosporaceae</taxon>
        <taxon>Dactylosporangium</taxon>
    </lineage>
</organism>
<sequence>MTDPSMTAACTAGPELDDEPLLVRPYVRLLADQLAADEPLDDVPAPDDRSEDDGRHAGTPTDVLPTQAARPGRRVRWRRLAVGSGMLVLALGATALGLGLGDRPAAPAASPAWTAAPRGGLFETAAAPGLPAPDTEAASAGATAGATDAPATAGASSVPGKPPLPGVSPSPSDAVPPSGDPAPSELPGVSPPPGVESRTGRITGASGLCLDGSAYPDDGGDKVRRADCNGSSGQAWTVAGDGTIRAVGRCLQASGDQLRLRGCDGGPAQRWRSGPAGSLINQASGLCLGSPDNVSSRAPQRMSACNQSDAQRWTLP</sequence>
<reference evidence="4 5" key="1">
    <citation type="journal article" date="2019" name="Int. J. Syst. Evol. Microbiol.">
        <title>The Global Catalogue of Microorganisms (GCM) 10K type strain sequencing project: providing services to taxonomists for standard genome sequencing and annotation.</title>
        <authorList>
            <consortium name="The Broad Institute Genomics Platform"/>
            <consortium name="The Broad Institute Genome Sequencing Center for Infectious Disease"/>
            <person name="Wu L."/>
            <person name="Ma J."/>
        </authorList>
    </citation>
    <scope>NUCLEOTIDE SEQUENCE [LARGE SCALE GENOMIC DNA]</scope>
    <source>
        <strain evidence="4 5">JCM 15933</strain>
    </source>
</reference>
<feature type="compositionally biased region" description="Basic and acidic residues" evidence="1">
    <location>
        <begin position="46"/>
        <end position="56"/>
    </location>
</feature>
<feature type="compositionally biased region" description="Low complexity" evidence="1">
    <location>
        <begin position="132"/>
        <end position="157"/>
    </location>
</feature>
<dbReference type="Proteomes" id="UP001501470">
    <property type="component" value="Unassembled WGS sequence"/>
</dbReference>
<feature type="region of interest" description="Disordered" evidence="1">
    <location>
        <begin position="124"/>
        <end position="209"/>
    </location>
</feature>
<keyword evidence="2" id="KW-0472">Membrane</keyword>
<feature type="compositionally biased region" description="Polar residues" evidence="1">
    <location>
        <begin position="292"/>
        <end position="316"/>
    </location>
</feature>
<keyword evidence="2" id="KW-1133">Transmembrane helix</keyword>
<dbReference type="RefSeq" id="WP_344508984.1">
    <property type="nucleotide sequence ID" value="NZ_BAAAQD010000021.1"/>
</dbReference>
<comment type="caution">
    <text evidence="4">The sequence shown here is derived from an EMBL/GenBank/DDBJ whole genome shotgun (WGS) entry which is preliminary data.</text>
</comment>
<name>A0ABN2C0N7_9ACTN</name>
<evidence type="ECO:0000313" key="5">
    <source>
        <dbReference type="Proteomes" id="UP001501470"/>
    </source>
</evidence>
<protein>
    <recommendedName>
        <fullName evidence="3">Ricin B lectin domain-containing protein</fullName>
    </recommendedName>
</protein>
<keyword evidence="2" id="KW-0812">Transmembrane</keyword>
<dbReference type="InterPro" id="IPR035992">
    <property type="entry name" value="Ricin_B-like_lectins"/>
</dbReference>
<evidence type="ECO:0000256" key="2">
    <source>
        <dbReference type="SAM" id="Phobius"/>
    </source>
</evidence>
<evidence type="ECO:0000256" key="1">
    <source>
        <dbReference type="SAM" id="MobiDB-lite"/>
    </source>
</evidence>
<gene>
    <name evidence="4" type="ORF">GCM10009827_082200</name>
</gene>
<dbReference type="SMART" id="SM00458">
    <property type="entry name" value="RICIN"/>
    <property type="match status" value="1"/>
</dbReference>
<feature type="region of interest" description="Disordered" evidence="1">
    <location>
        <begin position="35"/>
        <end position="70"/>
    </location>
</feature>
<evidence type="ECO:0000259" key="3">
    <source>
        <dbReference type="SMART" id="SM00458"/>
    </source>
</evidence>
<dbReference type="InterPro" id="IPR000772">
    <property type="entry name" value="Ricin_B_lectin"/>
</dbReference>
<feature type="transmembrane region" description="Helical" evidence="2">
    <location>
        <begin position="80"/>
        <end position="101"/>
    </location>
</feature>
<proteinExistence type="predicted"/>
<dbReference type="EMBL" id="BAAAQD010000021">
    <property type="protein sequence ID" value="GAA1549369.1"/>
    <property type="molecule type" value="Genomic_DNA"/>
</dbReference>